<organism evidence="11 12">
    <name type="scientific">Actinomyces urogenitalis DORA_12</name>
    <dbReference type="NCBI Taxonomy" id="1403939"/>
    <lineage>
        <taxon>Bacteria</taxon>
        <taxon>Bacillati</taxon>
        <taxon>Actinomycetota</taxon>
        <taxon>Actinomycetes</taxon>
        <taxon>Actinomycetales</taxon>
        <taxon>Actinomycetaceae</taxon>
        <taxon>Actinomyces</taxon>
    </lineage>
</organism>
<evidence type="ECO:0000256" key="9">
    <source>
        <dbReference type="RuleBase" id="RU363064"/>
    </source>
</evidence>
<evidence type="ECO:0000313" key="12">
    <source>
        <dbReference type="Proteomes" id="UP000018852"/>
    </source>
</evidence>
<dbReference type="PANTHER" id="PTHR30330">
    <property type="entry name" value="AGSS FAMILY TRANSPORTER, SODIUM-ALANINE"/>
    <property type="match status" value="1"/>
</dbReference>
<evidence type="ECO:0000256" key="1">
    <source>
        <dbReference type="ARBA" id="ARBA00004651"/>
    </source>
</evidence>
<proteinExistence type="inferred from homology"/>
<reference evidence="11 12" key="1">
    <citation type="submission" date="2013-12" db="EMBL/GenBank/DDBJ databases">
        <title>A Varibaculum cambriense genome reconstructed from a premature infant gut community with otherwise low bacterial novelty that shifts toward anaerobic metabolism during the third week of life.</title>
        <authorList>
            <person name="Brown C.T."/>
            <person name="Sharon I."/>
            <person name="Thomas B.C."/>
            <person name="Castelle C.J."/>
            <person name="Morowitz M.J."/>
            <person name="Banfield J.F."/>
        </authorList>
    </citation>
    <scope>NUCLEOTIDE SEQUENCE [LARGE SCALE GENOMIC DNA]</scope>
    <source>
        <strain evidence="12">DORA_12</strain>
    </source>
</reference>
<keyword evidence="6 9" id="KW-0769">Symport</keyword>
<keyword evidence="7 9" id="KW-1133">Transmembrane helix</keyword>
<dbReference type="PATRIC" id="fig|1403939.3.peg.199"/>
<feature type="transmembrane region" description="Helical" evidence="9">
    <location>
        <begin position="205"/>
        <end position="224"/>
    </location>
</feature>
<feature type="transmembrane region" description="Helical" evidence="9">
    <location>
        <begin position="169"/>
        <end position="185"/>
    </location>
</feature>
<evidence type="ECO:0000256" key="4">
    <source>
        <dbReference type="ARBA" id="ARBA00022475"/>
    </source>
</evidence>
<gene>
    <name evidence="11" type="ORF">Q605_AUC00192G0003</name>
</gene>
<keyword evidence="8 9" id="KW-0472">Membrane</keyword>
<feature type="transmembrane region" description="Helical" evidence="9">
    <location>
        <begin position="236"/>
        <end position="261"/>
    </location>
</feature>
<sequence length="520" mass="55048">MLTSYLPTLLAPAGTTVSTSALDSAADTLATISDRFYGGFLAWALIAVGLYFTLRTRAVQFRLFGAMLREVAGSRSSADDHEGGISSFQAFAIGLASRVGTGNIVGVALAITMGGPGAVFWMWVVALVGMATGFVESTLAQVFKVRHSDGTFRGGPAYYISRGLGSRRWGAIFAVIITFVFGFAYEATQANTISTMVQDTFDVSPWATAVVLVLITAPIVFKGIRRVARIAEWMAPLMATVYAIIALVILVMNLGAIPMALREIVEGAFGLNQAFAGLAGGFYAAMINGVRRGLFSNEAGEGSVPNAAATATTSHPVRQGFIQSLGVFVDTLVVCTATALIVLLSGVYDPATAQADGASTLTSASVASQLGDWAQYLMVAIVFVFAYSSLLGNYTYAEVNMDFLLRGRSKHYGLRTVILVATFIGAVSSLTFVWNLADIAMGVMAVINIVAIVLLGKWCFGVLRDWEAQRKALVAGEIEEIRFVSTDNPYLPRELPGDVWAAPSSQEEPASPGNHASVGA</sequence>
<feature type="transmembrane region" description="Helical" evidence="9">
    <location>
        <begin position="35"/>
        <end position="54"/>
    </location>
</feature>
<dbReference type="InterPro" id="IPR001463">
    <property type="entry name" value="Na/Ala_symport"/>
</dbReference>
<keyword evidence="4 9" id="KW-1003">Cell membrane</keyword>
<dbReference type="Proteomes" id="UP000018852">
    <property type="component" value="Unassembled WGS sequence"/>
</dbReference>
<dbReference type="FunFam" id="1.20.1740.10:FF:000004">
    <property type="entry name" value="Sodium:alanine symporter family protein"/>
    <property type="match status" value="1"/>
</dbReference>
<feature type="transmembrane region" description="Helical" evidence="9">
    <location>
        <begin position="267"/>
        <end position="286"/>
    </location>
</feature>
<comment type="caution">
    <text evidence="11">The sequence shown here is derived from an EMBL/GenBank/DDBJ whole genome shotgun (WGS) entry which is preliminary data.</text>
</comment>
<evidence type="ECO:0000256" key="2">
    <source>
        <dbReference type="ARBA" id="ARBA00009261"/>
    </source>
</evidence>
<feature type="region of interest" description="Disordered" evidence="10">
    <location>
        <begin position="501"/>
        <end position="520"/>
    </location>
</feature>
<dbReference type="Gene3D" id="1.20.1740.10">
    <property type="entry name" value="Amino acid/polyamine transporter I"/>
    <property type="match status" value="1"/>
</dbReference>
<evidence type="ECO:0000313" key="11">
    <source>
        <dbReference type="EMBL" id="ETJ06887.1"/>
    </source>
</evidence>
<protein>
    <submittedName>
        <fullName evidence="11">AGCS family alanine or glycine:sodium (Na+) or proton (H+) symporter</fullName>
    </submittedName>
</protein>
<comment type="subcellular location">
    <subcellularLocation>
        <location evidence="1 9">Cell membrane</location>
        <topology evidence="1 9">Multi-pass membrane protein</topology>
    </subcellularLocation>
</comment>
<keyword evidence="5 9" id="KW-0812">Transmembrane</keyword>
<accession>W1VLV2</accession>
<evidence type="ECO:0000256" key="10">
    <source>
        <dbReference type="SAM" id="MobiDB-lite"/>
    </source>
</evidence>
<feature type="transmembrane region" description="Helical" evidence="9">
    <location>
        <begin position="120"/>
        <end position="143"/>
    </location>
</feature>
<name>W1VLV2_9ACTO</name>
<evidence type="ECO:0000256" key="6">
    <source>
        <dbReference type="ARBA" id="ARBA00022847"/>
    </source>
</evidence>
<dbReference type="Pfam" id="PF01235">
    <property type="entry name" value="Na_Ala_symp"/>
    <property type="match status" value="1"/>
</dbReference>
<evidence type="ECO:0000256" key="3">
    <source>
        <dbReference type="ARBA" id="ARBA00022448"/>
    </source>
</evidence>
<feature type="transmembrane region" description="Helical" evidence="9">
    <location>
        <begin position="439"/>
        <end position="463"/>
    </location>
</feature>
<feature type="transmembrane region" description="Helical" evidence="9">
    <location>
        <begin position="373"/>
        <end position="391"/>
    </location>
</feature>
<dbReference type="GO" id="GO:0005283">
    <property type="term" value="F:amino acid:sodium symporter activity"/>
    <property type="evidence" value="ECO:0007669"/>
    <property type="project" value="InterPro"/>
</dbReference>
<dbReference type="GO" id="GO:0005886">
    <property type="term" value="C:plasma membrane"/>
    <property type="evidence" value="ECO:0007669"/>
    <property type="project" value="UniProtKB-SubCell"/>
</dbReference>
<dbReference type="PANTHER" id="PTHR30330:SF1">
    <property type="entry name" value="AMINO-ACID CARRIER PROTEIN ALST"/>
    <property type="match status" value="1"/>
</dbReference>
<dbReference type="AlphaFoldDB" id="W1VLV2"/>
<feature type="transmembrane region" description="Helical" evidence="9">
    <location>
        <begin position="325"/>
        <end position="348"/>
    </location>
</feature>
<evidence type="ECO:0000256" key="8">
    <source>
        <dbReference type="ARBA" id="ARBA00023136"/>
    </source>
</evidence>
<feature type="transmembrane region" description="Helical" evidence="9">
    <location>
        <begin position="412"/>
        <end position="433"/>
    </location>
</feature>
<dbReference type="NCBIfam" id="TIGR00835">
    <property type="entry name" value="agcS"/>
    <property type="match status" value="1"/>
</dbReference>
<keyword evidence="3 9" id="KW-0813">Transport</keyword>
<feature type="transmembrane region" description="Helical" evidence="9">
    <location>
        <begin position="95"/>
        <end position="114"/>
    </location>
</feature>
<evidence type="ECO:0000256" key="7">
    <source>
        <dbReference type="ARBA" id="ARBA00022989"/>
    </source>
</evidence>
<comment type="similarity">
    <text evidence="2 9">Belongs to the alanine or glycine:cation symporter (AGCS) (TC 2.A.25) family.</text>
</comment>
<dbReference type="PRINTS" id="PR00175">
    <property type="entry name" value="NAALASMPORT"/>
</dbReference>
<dbReference type="EMBL" id="AZLV01000192">
    <property type="protein sequence ID" value="ETJ06887.1"/>
    <property type="molecule type" value="Genomic_DNA"/>
</dbReference>
<dbReference type="PROSITE" id="PS00873">
    <property type="entry name" value="NA_ALANINE_SYMP"/>
    <property type="match status" value="1"/>
</dbReference>
<evidence type="ECO:0000256" key="5">
    <source>
        <dbReference type="ARBA" id="ARBA00022692"/>
    </source>
</evidence>